<dbReference type="EMBL" id="AMCI01001663">
    <property type="protein sequence ID" value="EJX04841.1"/>
    <property type="molecule type" value="Genomic_DNA"/>
</dbReference>
<evidence type="ECO:0000313" key="1">
    <source>
        <dbReference type="EMBL" id="EJX04841.1"/>
    </source>
</evidence>
<reference evidence="1" key="1">
    <citation type="journal article" date="2012" name="PLoS ONE">
        <title>Gene sets for utilization of primary and secondary nutrition supplies in the distal gut of endangered iberian lynx.</title>
        <authorList>
            <person name="Alcaide M."/>
            <person name="Messina E."/>
            <person name="Richter M."/>
            <person name="Bargiela R."/>
            <person name="Peplies J."/>
            <person name="Huws S.A."/>
            <person name="Newbold C.J."/>
            <person name="Golyshin P.N."/>
            <person name="Simon M.A."/>
            <person name="Lopez G."/>
            <person name="Yakimov M.M."/>
            <person name="Ferrer M."/>
        </authorList>
    </citation>
    <scope>NUCLEOTIDE SEQUENCE</scope>
</reference>
<name>J9CX56_9ZZZZ</name>
<protein>
    <submittedName>
        <fullName evidence="1">Uncharacterized protein</fullName>
    </submittedName>
</protein>
<accession>J9CX56</accession>
<comment type="caution">
    <text evidence="1">The sequence shown here is derived from an EMBL/GenBank/DDBJ whole genome shotgun (WGS) entry which is preliminary data.</text>
</comment>
<gene>
    <name evidence="1" type="ORF">EVA_07050</name>
</gene>
<dbReference type="AlphaFoldDB" id="J9CX56"/>
<organism evidence="1">
    <name type="scientific">gut metagenome</name>
    <dbReference type="NCBI Taxonomy" id="749906"/>
    <lineage>
        <taxon>unclassified sequences</taxon>
        <taxon>metagenomes</taxon>
        <taxon>organismal metagenomes</taxon>
    </lineage>
</organism>
<sequence>MERAEVGHQMMATKRVRTLTIKSLIIRCTARYYGCVSRLNIAYLCNVLPKPQSK</sequence>
<proteinExistence type="predicted"/>